<protein>
    <recommendedName>
        <fullName evidence="2">Peroxiredoxin</fullName>
    </recommendedName>
</protein>
<dbReference type="Gene3D" id="3.40.1260.10">
    <property type="entry name" value="DsrEFH-like"/>
    <property type="match status" value="1"/>
</dbReference>
<dbReference type="EMBL" id="AUZY01002264">
    <property type="protein sequence ID" value="EQD72595.1"/>
    <property type="molecule type" value="Genomic_DNA"/>
</dbReference>
<sequence length="151" mass="16296">MTAVTGASRTNETVEQAAKQGKRSLILVVSKGGADMAYPSLILATTARALGMDAHIYFTFWGMQLLTAEGRKHAMDVFPAPLQEKVSAKFPSLEQFMQQAKAAGVRIHACSPTMDMFGLTKENLVGEVDDIIGASTYLELASRPDALTLFI</sequence>
<evidence type="ECO:0000313" key="1">
    <source>
        <dbReference type="EMBL" id="EQD72595.1"/>
    </source>
</evidence>
<reference evidence="1" key="2">
    <citation type="journal article" date="2014" name="ISME J.">
        <title>Microbial stratification in low pH oxic and suboxic macroscopic growths along an acid mine drainage.</title>
        <authorList>
            <person name="Mendez-Garcia C."/>
            <person name="Mesa V."/>
            <person name="Sprenger R.R."/>
            <person name="Richter M."/>
            <person name="Diez M.S."/>
            <person name="Solano J."/>
            <person name="Bargiela R."/>
            <person name="Golyshina O.V."/>
            <person name="Manteca A."/>
            <person name="Ramos J.L."/>
            <person name="Gallego J.R."/>
            <person name="Llorente I."/>
            <person name="Martins Dos Santos V.A."/>
            <person name="Jensen O.N."/>
            <person name="Pelaez A.I."/>
            <person name="Sanchez J."/>
            <person name="Ferrer M."/>
        </authorList>
    </citation>
    <scope>NUCLEOTIDE SEQUENCE</scope>
</reference>
<dbReference type="PANTHER" id="PTHR34655:SF2">
    <property type="entry name" value="PEROXIREDOXIN FAMILY PROTEIN"/>
    <property type="match status" value="1"/>
</dbReference>
<dbReference type="Pfam" id="PF13686">
    <property type="entry name" value="DrsE_2"/>
    <property type="match status" value="2"/>
</dbReference>
<organism evidence="1">
    <name type="scientific">mine drainage metagenome</name>
    <dbReference type="NCBI Taxonomy" id="410659"/>
    <lineage>
        <taxon>unclassified sequences</taxon>
        <taxon>metagenomes</taxon>
        <taxon>ecological metagenomes</taxon>
    </lineage>
</organism>
<dbReference type="SUPFAM" id="SSF75169">
    <property type="entry name" value="DsrEFH-like"/>
    <property type="match status" value="1"/>
</dbReference>
<reference evidence="1" key="1">
    <citation type="submission" date="2013-08" db="EMBL/GenBank/DDBJ databases">
        <authorList>
            <person name="Mendez C."/>
            <person name="Richter M."/>
            <person name="Ferrer M."/>
            <person name="Sanchez J."/>
        </authorList>
    </citation>
    <scope>NUCLEOTIDE SEQUENCE</scope>
</reference>
<dbReference type="AlphaFoldDB" id="T1CT94"/>
<proteinExistence type="predicted"/>
<dbReference type="PANTHER" id="PTHR34655">
    <property type="entry name" value="CONSERVED WITHIN P. AEROPHILUM"/>
    <property type="match status" value="1"/>
</dbReference>
<dbReference type="InterPro" id="IPR027396">
    <property type="entry name" value="DsrEFH-like"/>
</dbReference>
<accession>T1CT94</accession>
<evidence type="ECO:0008006" key="2">
    <source>
        <dbReference type="Google" id="ProtNLM"/>
    </source>
</evidence>
<gene>
    <name evidence="1" type="ORF">B1B_03673</name>
</gene>
<dbReference type="InterPro" id="IPR032836">
    <property type="entry name" value="DsrE2-like"/>
</dbReference>
<name>T1CT94_9ZZZZ</name>
<comment type="caution">
    <text evidence="1">The sequence shown here is derived from an EMBL/GenBank/DDBJ whole genome shotgun (WGS) entry which is preliminary data.</text>
</comment>